<name>A0ABQ3J188_9GAMM</name>
<dbReference type="PROSITE" id="PS51725">
    <property type="entry name" value="ABM"/>
    <property type="match status" value="1"/>
</dbReference>
<protein>
    <recommendedName>
        <fullName evidence="1">ABM domain-containing protein</fullName>
    </recommendedName>
</protein>
<proteinExistence type="predicted"/>
<dbReference type="RefSeq" id="WP_189378732.1">
    <property type="nucleotide sequence ID" value="NZ_BNAH01000011.1"/>
</dbReference>
<keyword evidence="3" id="KW-1185">Reference proteome</keyword>
<dbReference type="Gene3D" id="3.30.70.100">
    <property type="match status" value="1"/>
</dbReference>
<organism evidence="2 3">
    <name type="scientific">Thalassotalea profundi</name>
    <dbReference type="NCBI Taxonomy" id="2036687"/>
    <lineage>
        <taxon>Bacteria</taxon>
        <taxon>Pseudomonadati</taxon>
        <taxon>Pseudomonadota</taxon>
        <taxon>Gammaproteobacteria</taxon>
        <taxon>Alteromonadales</taxon>
        <taxon>Colwelliaceae</taxon>
        <taxon>Thalassotalea</taxon>
    </lineage>
</organism>
<feature type="domain" description="ABM" evidence="1">
    <location>
        <begin position="3"/>
        <end position="90"/>
    </location>
</feature>
<dbReference type="Pfam" id="PF03992">
    <property type="entry name" value="ABM"/>
    <property type="match status" value="1"/>
</dbReference>
<evidence type="ECO:0000259" key="1">
    <source>
        <dbReference type="PROSITE" id="PS51725"/>
    </source>
</evidence>
<dbReference type="EMBL" id="BNAH01000011">
    <property type="protein sequence ID" value="GHE95640.1"/>
    <property type="molecule type" value="Genomic_DNA"/>
</dbReference>
<dbReference type="Proteomes" id="UP000626370">
    <property type="component" value="Unassembled WGS sequence"/>
</dbReference>
<evidence type="ECO:0000313" key="2">
    <source>
        <dbReference type="EMBL" id="GHE95640.1"/>
    </source>
</evidence>
<gene>
    <name evidence="2" type="ORF">GCM10011501_26460</name>
</gene>
<reference evidence="3" key="1">
    <citation type="journal article" date="2019" name="Int. J. Syst. Evol. Microbiol.">
        <title>The Global Catalogue of Microorganisms (GCM) 10K type strain sequencing project: providing services to taxonomists for standard genome sequencing and annotation.</title>
        <authorList>
            <consortium name="The Broad Institute Genomics Platform"/>
            <consortium name="The Broad Institute Genome Sequencing Center for Infectious Disease"/>
            <person name="Wu L."/>
            <person name="Ma J."/>
        </authorList>
    </citation>
    <scope>NUCLEOTIDE SEQUENCE [LARGE SCALE GENOMIC DNA]</scope>
    <source>
        <strain evidence="3">CGMCC 1.15922</strain>
    </source>
</reference>
<dbReference type="InterPro" id="IPR007138">
    <property type="entry name" value="ABM_dom"/>
</dbReference>
<comment type="caution">
    <text evidence="2">The sequence shown here is derived from an EMBL/GenBank/DDBJ whole genome shotgun (WGS) entry which is preliminary data.</text>
</comment>
<evidence type="ECO:0000313" key="3">
    <source>
        <dbReference type="Proteomes" id="UP000626370"/>
    </source>
</evidence>
<dbReference type="SUPFAM" id="SSF54909">
    <property type="entry name" value="Dimeric alpha+beta barrel"/>
    <property type="match status" value="1"/>
</dbReference>
<accession>A0ABQ3J188</accession>
<sequence length="90" mass="10165">MAILVTGKLILKPDSRNEFIEKSIPAILLARQNSACEDFSVSADPVDENRVNIFEKWTSKNALEVFRNTGPESDVFSLVEVFNIDEYEVT</sequence>
<dbReference type="InterPro" id="IPR011008">
    <property type="entry name" value="Dimeric_a/b-barrel"/>
</dbReference>